<organism evidence="1">
    <name type="scientific">Pseudictyota dubia</name>
    <dbReference type="NCBI Taxonomy" id="2749911"/>
    <lineage>
        <taxon>Eukaryota</taxon>
        <taxon>Sar</taxon>
        <taxon>Stramenopiles</taxon>
        <taxon>Ochrophyta</taxon>
        <taxon>Bacillariophyta</taxon>
        <taxon>Mediophyceae</taxon>
        <taxon>Biddulphiophycidae</taxon>
        <taxon>Eupodiscales</taxon>
        <taxon>Odontellaceae</taxon>
        <taxon>Pseudictyota</taxon>
    </lineage>
</organism>
<name>A0A7R9WJ81_9STRA</name>
<reference evidence="1" key="1">
    <citation type="submission" date="2021-01" db="EMBL/GenBank/DDBJ databases">
        <authorList>
            <person name="Corre E."/>
            <person name="Pelletier E."/>
            <person name="Niang G."/>
            <person name="Scheremetjew M."/>
            <person name="Finn R."/>
            <person name="Kale V."/>
            <person name="Holt S."/>
            <person name="Cochrane G."/>
            <person name="Meng A."/>
            <person name="Brown T."/>
            <person name="Cohen L."/>
        </authorList>
    </citation>
    <scope>NUCLEOTIDE SEQUENCE</scope>
    <source>
        <strain evidence="1">CCMP147</strain>
    </source>
</reference>
<sequence length="157" mass="16981">MNPGMICTCVPEKHCCCSRWSSLPPRRARTSCALVLTVQYGPIVEHMLVVVAASEGPNELCTCADGSVWANCGTHATQTVHLPLLEELEAEAAMRMTDAMKPHTHSFRFGGIDPERIDESGGVVPESGEMVSLLGDSFLEDHVDGSVVAQHQGERHI</sequence>
<gene>
    <name evidence="1" type="ORF">TDUB1175_LOCUS24374</name>
</gene>
<dbReference type="AlphaFoldDB" id="A0A7R9WJ81"/>
<accession>A0A7R9WJ81</accession>
<protein>
    <submittedName>
        <fullName evidence="1">Uncharacterized protein</fullName>
    </submittedName>
</protein>
<proteinExistence type="predicted"/>
<evidence type="ECO:0000313" key="1">
    <source>
        <dbReference type="EMBL" id="CAD8325954.1"/>
    </source>
</evidence>
<dbReference type="EMBL" id="HBED01048365">
    <property type="protein sequence ID" value="CAD8325954.1"/>
    <property type="molecule type" value="Transcribed_RNA"/>
</dbReference>